<sequence>MFMGRLCDLERTPCQTVDLEWGPGGILRGVSVYTPSEVVEETGFSLDTLRYYEKIGLLERIGRNSAGQRRFSEADVGWLGMVRCLRETGMPIATMLRFAELVRAGDHTISDRIKLLEEHDRQVQAQIANLTERQSYIHHKISYYRNFL</sequence>
<proteinExistence type="predicted"/>
<dbReference type="PANTHER" id="PTHR30204:SF98">
    <property type="entry name" value="HTH-TYPE TRANSCRIPTIONAL REGULATOR ADHR"/>
    <property type="match status" value="1"/>
</dbReference>
<dbReference type="PRINTS" id="PR00040">
    <property type="entry name" value="HTHMERR"/>
</dbReference>
<evidence type="ECO:0000259" key="2">
    <source>
        <dbReference type="PROSITE" id="PS50937"/>
    </source>
</evidence>
<name>A0ABP7C1L9_9ACTN</name>
<dbReference type="InterPro" id="IPR047057">
    <property type="entry name" value="MerR_fam"/>
</dbReference>
<dbReference type="InterPro" id="IPR009061">
    <property type="entry name" value="DNA-bd_dom_put_sf"/>
</dbReference>
<dbReference type="SUPFAM" id="SSF46955">
    <property type="entry name" value="Putative DNA-binding domain"/>
    <property type="match status" value="1"/>
</dbReference>
<dbReference type="Pfam" id="PF13411">
    <property type="entry name" value="MerR_1"/>
    <property type="match status" value="1"/>
</dbReference>
<dbReference type="PANTHER" id="PTHR30204">
    <property type="entry name" value="REDOX-CYCLING DRUG-SENSING TRANSCRIPTIONAL ACTIVATOR SOXR"/>
    <property type="match status" value="1"/>
</dbReference>
<evidence type="ECO:0000256" key="1">
    <source>
        <dbReference type="ARBA" id="ARBA00023125"/>
    </source>
</evidence>
<reference evidence="4" key="1">
    <citation type="journal article" date="2019" name="Int. J. Syst. Evol. Microbiol.">
        <title>The Global Catalogue of Microorganisms (GCM) 10K type strain sequencing project: providing services to taxonomists for standard genome sequencing and annotation.</title>
        <authorList>
            <consortium name="The Broad Institute Genomics Platform"/>
            <consortium name="The Broad Institute Genome Sequencing Center for Infectious Disease"/>
            <person name="Wu L."/>
            <person name="Ma J."/>
        </authorList>
    </citation>
    <scope>NUCLEOTIDE SEQUENCE [LARGE SCALE GENOMIC DNA]</scope>
    <source>
        <strain evidence="4">JCM 16904</strain>
    </source>
</reference>
<evidence type="ECO:0000313" key="4">
    <source>
        <dbReference type="Proteomes" id="UP001500902"/>
    </source>
</evidence>
<keyword evidence="1" id="KW-0238">DNA-binding</keyword>
<dbReference type="SMART" id="SM00422">
    <property type="entry name" value="HTH_MERR"/>
    <property type="match status" value="1"/>
</dbReference>
<gene>
    <name evidence="3" type="ORF">GCM10022224_046100</name>
</gene>
<protein>
    <submittedName>
        <fullName evidence="3">MerR family transcriptional regulator</fullName>
    </submittedName>
</protein>
<dbReference type="PROSITE" id="PS50937">
    <property type="entry name" value="HTH_MERR_2"/>
    <property type="match status" value="1"/>
</dbReference>
<feature type="domain" description="HTH merR-type" evidence="2">
    <location>
        <begin position="32"/>
        <end position="101"/>
    </location>
</feature>
<dbReference type="CDD" id="cd01109">
    <property type="entry name" value="HTH_YyaN"/>
    <property type="match status" value="1"/>
</dbReference>
<dbReference type="EMBL" id="BAAAZP010000088">
    <property type="protein sequence ID" value="GAA3676637.1"/>
    <property type="molecule type" value="Genomic_DNA"/>
</dbReference>
<keyword evidence="4" id="KW-1185">Reference proteome</keyword>
<evidence type="ECO:0000313" key="3">
    <source>
        <dbReference type="EMBL" id="GAA3676637.1"/>
    </source>
</evidence>
<dbReference type="Gene3D" id="1.10.1660.10">
    <property type="match status" value="1"/>
</dbReference>
<organism evidence="3 4">
    <name type="scientific">Nonomuraea antimicrobica</name>
    <dbReference type="NCBI Taxonomy" id="561173"/>
    <lineage>
        <taxon>Bacteria</taxon>
        <taxon>Bacillati</taxon>
        <taxon>Actinomycetota</taxon>
        <taxon>Actinomycetes</taxon>
        <taxon>Streptosporangiales</taxon>
        <taxon>Streptosporangiaceae</taxon>
        <taxon>Nonomuraea</taxon>
    </lineage>
</organism>
<comment type="caution">
    <text evidence="3">The sequence shown here is derived from an EMBL/GenBank/DDBJ whole genome shotgun (WGS) entry which is preliminary data.</text>
</comment>
<accession>A0ABP7C1L9</accession>
<dbReference type="InterPro" id="IPR000551">
    <property type="entry name" value="MerR-type_HTH_dom"/>
</dbReference>
<dbReference type="Proteomes" id="UP001500902">
    <property type="component" value="Unassembled WGS sequence"/>
</dbReference>